<feature type="region of interest" description="Disordered" evidence="17">
    <location>
        <begin position="322"/>
        <end position="363"/>
    </location>
</feature>
<dbReference type="GO" id="GO:0005634">
    <property type="term" value="C:nucleus"/>
    <property type="evidence" value="ECO:0007669"/>
    <property type="project" value="UniProtKB-SubCell"/>
</dbReference>
<evidence type="ECO:0000256" key="12">
    <source>
        <dbReference type="ARBA" id="ARBA00023242"/>
    </source>
</evidence>
<evidence type="ECO:0000256" key="9">
    <source>
        <dbReference type="ARBA" id="ARBA00023125"/>
    </source>
</evidence>
<evidence type="ECO:0000256" key="5">
    <source>
        <dbReference type="ARBA" id="ARBA00022723"/>
    </source>
</evidence>
<protein>
    <recommendedName>
        <fullName evidence="15">Transcription factor STP1</fullName>
    </recommendedName>
</protein>
<feature type="compositionally biased region" description="Polar residues" evidence="17">
    <location>
        <begin position="114"/>
        <end position="129"/>
    </location>
</feature>
<keyword evidence="9" id="KW-0238">DNA-binding</keyword>
<keyword evidence="7 16" id="KW-0863">Zinc-finger</keyword>
<dbReference type="GO" id="GO:0000981">
    <property type="term" value="F:DNA-binding transcription factor activity, RNA polymerase II-specific"/>
    <property type="evidence" value="ECO:0007669"/>
    <property type="project" value="TreeGrafter"/>
</dbReference>
<evidence type="ECO:0000256" key="2">
    <source>
        <dbReference type="ARBA" id="ARBA00004413"/>
    </source>
</evidence>
<comment type="subunit">
    <text evidence="13">Interacts (via Region II) with SSY5; protease component of the SPS-sensor.</text>
</comment>
<dbReference type="SUPFAM" id="SSF57667">
    <property type="entry name" value="beta-beta-alpha zinc fingers"/>
    <property type="match status" value="1"/>
</dbReference>
<evidence type="ECO:0000256" key="11">
    <source>
        <dbReference type="ARBA" id="ARBA00023145"/>
    </source>
</evidence>
<sequence length="495" mass="55163">MPSISFLSFGNISVKDFATRIVQLFKQVVETVVLSESVSLGDENEVKEVEKVNLFPEKHNLDSSVFTNSSVVPCSLDITGSEKPMTLSMDPDGHVSCKLGSDVTGSGAVVPITPESNKAKTPTSDATSGSEVEEEKEIFVCHYCDAKFRIRGYLTRHIKKHAIQKAYHCPFFNAAAPSELRCHNSGGFSRRDTYKTHLRARHFVYPKGVKPQNRSKSSGHCSQCGQFFENTDKWVEQHIENGECKGLPDGYFKNIKSERKSGKLRMIKVSTGHSRFISTAQSVVEPKVLLNKDALEAMAIVAQDTNRSDLLSKYGNDKIMMSSTNFSGVKSKRRTREKSPPQSKKENDDDISQPTTQDFTPLESTVSDFMDDETAMNEISSSIKFSPHDPHALESIPSTSSQSSHEDQILATKDIQPVIFNDPFSIPLDMEQCSLANGTCITDFSNNRRDTRQPIPSSINNLLEAEMDAAFLEQKMLRDNEQFTNFYNCAFGSNL</sequence>
<dbReference type="GO" id="GO:0008270">
    <property type="term" value="F:zinc ion binding"/>
    <property type="evidence" value="ECO:0007669"/>
    <property type="project" value="UniProtKB-KW"/>
</dbReference>
<dbReference type="InterPro" id="IPR036236">
    <property type="entry name" value="Znf_C2H2_sf"/>
</dbReference>
<dbReference type="GO" id="GO:0005886">
    <property type="term" value="C:plasma membrane"/>
    <property type="evidence" value="ECO:0007669"/>
    <property type="project" value="UniProtKB-SubCell"/>
</dbReference>
<evidence type="ECO:0000256" key="3">
    <source>
        <dbReference type="ARBA" id="ARBA00022475"/>
    </source>
</evidence>
<dbReference type="InterPro" id="IPR051643">
    <property type="entry name" value="Transcr_Reg_ZincFinger"/>
</dbReference>
<evidence type="ECO:0000256" key="16">
    <source>
        <dbReference type="PROSITE-ProRule" id="PRU00042"/>
    </source>
</evidence>
<dbReference type="PROSITE" id="PS00028">
    <property type="entry name" value="ZINC_FINGER_C2H2_1"/>
    <property type="match status" value="1"/>
</dbReference>
<keyword evidence="4" id="KW-0819">tRNA processing</keyword>
<evidence type="ECO:0000313" key="20">
    <source>
        <dbReference type="Proteomes" id="UP000510647"/>
    </source>
</evidence>
<evidence type="ECO:0000256" key="17">
    <source>
        <dbReference type="SAM" id="MobiDB-lite"/>
    </source>
</evidence>
<evidence type="ECO:0000256" key="13">
    <source>
        <dbReference type="ARBA" id="ARBA00038616"/>
    </source>
</evidence>
<evidence type="ECO:0000256" key="7">
    <source>
        <dbReference type="ARBA" id="ARBA00022771"/>
    </source>
</evidence>
<dbReference type="OrthoDB" id="9439903at2759"/>
<feature type="region of interest" description="Disordered" evidence="17">
    <location>
        <begin position="383"/>
        <end position="404"/>
    </location>
</feature>
<keyword evidence="11" id="KW-0865">Zymogen</keyword>
<evidence type="ECO:0000256" key="8">
    <source>
        <dbReference type="ARBA" id="ARBA00022833"/>
    </source>
</evidence>
<dbReference type="SMART" id="SM00355">
    <property type="entry name" value="ZnF_C2H2"/>
    <property type="match status" value="2"/>
</dbReference>
<keyword evidence="8" id="KW-0862">Zinc</keyword>
<accession>A0A7H9HNN3</accession>
<keyword evidence="20" id="KW-1185">Reference proteome</keyword>
<keyword evidence="10" id="KW-0472">Membrane</keyword>
<evidence type="ECO:0000259" key="18">
    <source>
        <dbReference type="PROSITE" id="PS50157"/>
    </source>
</evidence>
<dbReference type="PROSITE" id="PS50157">
    <property type="entry name" value="ZINC_FINGER_C2H2_2"/>
    <property type="match status" value="1"/>
</dbReference>
<keyword evidence="6" id="KW-0677">Repeat</keyword>
<keyword evidence="12" id="KW-0539">Nucleus</keyword>
<evidence type="ECO:0000313" key="19">
    <source>
        <dbReference type="EMBL" id="QLQ78357.1"/>
    </source>
</evidence>
<comment type="subcellular location">
    <subcellularLocation>
        <location evidence="2">Cell membrane</location>
        <topology evidence="2">Peripheral membrane protein</topology>
        <orientation evidence="2">Cytoplasmic side</orientation>
    </subcellularLocation>
    <subcellularLocation>
        <location evidence="1">Nucleus</location>
    </subcellularLocation>
</comment>
<comment type="function">
    <text evidence="14">Transcription factor involved in the regulation of gene expression in response to extracellular amino acid levels. Synthesized as latent cytoplasmic precursor, which, upon a signal initiated by the plasma membrane SPS (SSY1-PTR3-SSY5) amino acid sensor system, becomes proteolytically activated and relocates to the nucleus, where it induces the expression of SPS-sensor-regulated genes, including the amino-acid permeases AGP1, BAP2, BAP3 and GNP1. Binding to promoters is facilitated by DAL81. Involved in the repression of genes subject to nitrogen catabolite repression and genes involved in stress response. Negatively regulated by inner nuclear membrane proteins ASI1, ASI2 and ASI3, which prevent unprocessed precursor forms that escape cytoplasmic anchoring from inducing SPS-sensor-regulated genes. May be involved in pre-tRNA splicing.</text>
</comment>
<keyword evidence="5" id="KW-0479">Metal-binding</keyword>
<evidence type="ECO:0000256" key="1">
    <source>
        <dbReference type="ARBA" id="ARBA00004123"/>
    </source>
</evidence>
<organism evidence="19 20">
    <name type="scientific">Torulaspora globosa</name>
    <dbReference type="NCBI Taxonomy" id="48254"/>
    <lineage>
        <taxon>Eukaryota</taxon>
        <taxon>Fungi</taxon>
        <taxon>Dikarya</taxon>
        <taxon>Ascomycota</taxon>
        <taxon>Saccharomycotina</taxon>
        <taxon>Saccharomycetes</taxon>
        <taxon>Saccharomycetales</taxon>
        <taxon>Saccharomycetaceae</taxon>
        <taxon>Torulaspora</taxon>
    </lineage>
</organism>
<dbReference type="GO" id="GO:0000978">
    <property type="term" value="F:RNA polymerase II cis-regulatory region sequence-specific DNA binding"/>
    <property type="evidence" value="ECO:0007669"/>
    <property type="project" value="TreeGrafter"/>
</dbReference>
<feature type="region of interest" description="Disordered" evidence="17">
    <location>
        <begin position="110"/>
        <end position="129"/>
    </location>
</feature>
<feature type="compositionally biased region" description="Polar residues" evidence="17">
    <location>
        <begin position="352"/>
        <end position="363"/>
    </location>
</feature>
<dbReference type="EMBL" id="CP059267">
    <property type="protein sequence ID" value="QLQ78357.1"/>
    <property type="molecule type" value="Genomic_DNA"/>
</dbReference>
<reference evidence="19 20" key="1">
    <citation type="submission" date="2020-06" db="EMBL/GenBank/DDBJ databases">
        <title>The yeast mating-type switching endonuclease HO is a domesticated member of an unorthodox homing genetic element family.</title>
        <authorList>
            <person name="Coughlan A.Y."/>
            <person name="Lombardi L."/>
            <person name="Braun-Galleani S."/>
            <person name="Martos A.R."/>
            <person name="Galeote V."/>
            <person name="Bigey F."/>
            <person name="Dequin S."/>
            <person name="Byrne K.P."/>
            <person name="Wolfe K.H."/>
        </authorList>
    </citation>
    <scope>NUCLEOTIDE SEQUENCE [LARGE SCALE GENOMIC DNA]</scope>
    <source>
        <strain evidence="19 20">CBS2947</strain>
    </source>
</reference>
<feature type="compositionally biased region" description="Basic and acidic residues" evidence="17">
    <location>
        <begin position="337"/>
        <end position="347"/>
    </location>
</feature>
<dbReference type="PANTHER" id="PTHR24396:SF19">
    <property type="entry name" value="FI01119P"/>
    <property type="match status" value="1"/>
</dbReference>
<evidence type="ECO:0000256" key="15">
    <source>
        <dbReference type="ARBA" id="ARBA00073838"/>
    </source>
</evidence>
<evidence type="ECO:0000256" key="14">
    <source>
        <dbReference type="ARBA" id="ARBA00057128"/>
    </source>
</evidence>
<dbReference type="Gene3D" id="3.30.160.60">
    <property type="entry name" value="Classic Zinc Finger"/>
    <property type="match status" value="1"/>
</dbReference>
<dbReference type="InterPro" id="IPR013087">
    <property type="entry name" value="Znf_C2H2_type"/>
</dbReference>
<name>A0A7H9HNN3_9SACH</name>
<proteinExistence type="predicted"/>
<dbReference type="FunFam" id="3.30.160.60:FF:002194">
    <property type="entry name" value="STP1p Transcription factor"/>
    <property type="match status" value="1"/>
</dbReference>
<evidence type="ECO:0000256" key="6">
    <source>
        <dbReference type="ARBA" id="ARBA00022737"/>
    </source>
</evidence>
<evidence type="ECO:0000256" key="4">
    <source>
        <dbReference type="ARBA" id="ARBA00022694"/>
    </source>
</evidence>
<dbReference type="PANTHER" id="PTHR24396">
    <property type="entry name" value="ZINC FINGER PROTEIN"/>
    <property type="match status" value="1"/>
</dbReference>
<feature type="domain" description="C2H2-type" evidence="18">
    <location>
        <begin position="139"/>
        <end position="166"/>
    </location>
</feature>
<gene>
    <name evidence="19" type="ORF">HG537_0A06040</name>
</gene>
<dbReference type="AlphaFoldDB" id="A0A7H9HNN3"/>
<dbReference type="GO" id="GO:0008033">
    <property type="term" value="P:tRNA processing"/>
    <property type="evidence" value="ECO:0007669"/>
    <property type="project" value="UniProtKB-KW"/>
</dbReference>
<dbReference type="Proteomes" id="UP000510647">
    <property type="component" value="Chromosome 1"/>
</dbReference>
<evidence type="ECO:0000256" key="10">
    <source>
        <dbReference type="ARBA" id="ARBA00023136"/>
    </source>
</evidence>
<dbReference type="GO" id="GO:0045944">
    <property type="term" value="P:positive regulation of transcription by RNA polymerase II"/>
    <property type="evidence" value="ECO:0007669"/>
    <property type="project" value="UniProtKB-ARBA"/>
</dbReference>
<keyword evidence="3" id="KW-1003">Cell membrane</keyword>